<keyword evidence="3 5" id="KW-0732">Signal</keyword>
<dbReference type="PROSITE" id="PS51257">
    <property type="entry name" value="PROKAR_LIPOPROTEIN"/>
    <property type="match status" value="1"/>
</dbReference>
<dbReference type="Gene3D" id="3.40.190.10">
    <property type="entry name" value="Periplasmic binding protein-like II"/>
    <property type="match status" value="2"/>
</dbReference>
<comment type="similarity">
    <text evidence="2 4">Belongs to the bacterial solute-binding protein 3 family.</text>
</comment>
<evidence type="ECO:0000256" key="5">
    <source>
        <dbReference type="SAM" id="SignalP"/>
    </source>
</evidence>
<dbReference type="InterPro" id="IPR001638">
    <property type="entry name" value="Solute-binding_3/MltF_N"/>
</dbReference>
<dbReference type="AlphaFoldDB" id="A0A1T2YQ33"/>
<dbReference type="InterPro" id="IPR006175">
    <property type="entry name" value="YjgF/YER057c/UK114"/>
</dbReference>
<reference evidence="7 8" key="1">
    <citation type="submission" date="2016-12" db="EMBL/GenBank/DDBJ databases">
        <title>Draft genome sequences of seven strains of Pseudomonas fluorescens that produce 4-formylaminooxyvinylglycine.</title>
        <authorList>
            <person name="Okrent R.A."/>
            <person name="Manning V.A."/>
            <person name="Trippe K.M."/>
        </authorList>
    </citation>
    <scope>NUCLEOTIDE SEQUENCE [LARGE SCALE GENOMIC DNA]</scope>
    <source>
        <strain evidence="7 8">P5A</strain>
    </source>
</reference>
<evidence type="ECO:0000256" key="3">
    <source>
        <dbReference type="ARBA" id="ARBA00022729"/>
    </source>
</evidence>
<comment type="subcellular location">
    <subcellularLocation>
        <location evidence="1">Cell envelope</location>
    </subcellularLocation>
</comment>
<dbReference type="PROSITE" id="PS01039">
    <property type="entry name" value="SBP_BACTERIAL_3"/>
    <property type="match status" value="1"/>
</dbReference>
<feature type="signal peptide" evidence="5">
    <location>
        <begin position="1"/>
        <end position="23"/>
    </location>
</feature>
<dbReference type="PANTHER" id="PTHR35936">
    <property type="entry name" value="MEMBRANE-BOUND LYTIC MUREIN TRANSGLYCOSYLASE F"/>
    <property type="match status" value="1"/>
</dbReference>
<evidence type="ECO:0000256" key="4">
    <source>
        <dbReference type="RuleBase" id="RU003744"/>
    </source>
</evidence>
<evidence type="ECO:0000256" key="1">
    <source>
        <dbReference type="ARBA" id="ARBA00004196"/>
    </source>
</evidence>
<dbReference type="InterPro" id="IPR018313">
    <property type="entry name" value="SBP_3_CS"/>
</dbReference>
<dbReference type="Pfam" id="PF01042">
    <property type="entry name" value="Ribonuc_L-PSP"/>
    <property type="match status" value="1"/>
</dbReference>
<evidence type="ECO:0000259" key="6">
    <source>
        <dbReference type="SMART" id="SM00062"/>
    </source>
</evidence>
<proteinExistence type="inferred from homology"/>
<dbReference type="RefSeq" id="WP_078740837.1">
    <property type="nucleotide sequence ID" value="NZ_MSDF01000018.1"/>
</dbReference>
<dbReference type="CDD" id="cd00448">
    <property type="entry name" value="YjgF_YER057c_UK114_family"/>
    <property type="match status" value="1"/>
</dbReference>
<gene>
    <name evidence="7" type="ORF">BFW87_16435</name>
</gene>
<feature type="domain" description="Solute-binding protein family 3/N-terminal" evidence="6">
    <location>
        <begin position="32"/>
        <end position="259"/>
    </location>
</feature>
<dbReference type="PANTHER" id="PTHR35936:SF13">
    <property type="entry name" value="HISTIDINE-BINDING PERIPLASMIC PROTEIN"/>
    <property type="match status" value="1"/>
</dbReference>
<dbReference type="SMART" id="SM00062">
    <property type="entry name" value="PBPb"/>
    <property type="match status" value="1"/>
</dbReference>
<comment type="caution">
    <text evidence="7">The sequence shown here is derived from an EMBL/GenBank/DDBJ whole genome shotgun (WGS) entry which is preliminary data.</text>
</comment>
<dbReference type="InterPro" id="IPR035959">
    <property type="entry name" value="RutC-like_sf"/>
</dbReference>
<evidence type="ECO:0000256" key="2">
    <source>
        <dbReference type="ARBA" id="ARBA00010333"/>
    </source>
</evidence>
<organism evidence="7 8">
    <name type="scientific">Pseudomonas fluorescens</name>
    <dbReference type="NCBI Taxonomy" id="294"/>
    <lineage>
        <taxon>Bacteria</taxon>
        <taxon>Pseudomonadati</taxon>
        <taxon>Pseudomonadota</taxon>
        <taxon>Gammaproteobacteria</taxon>
        <taxon>Pseudomonadales</taxon>
        <taxon>Pseudomonadaceae</taxon>
        <taxon>Pseudomonas</taxon>
    </lineage>
</organism>
<name>A0A1T2YQ33_PSEFL</name>
<accession>A0A1T2YQ33</accession>
<dbReference type="GO" id="GO:0030313">
    <property type="term" value="C:cell envelope"/>
    <property type="evidence" value="ECO:0007669"/>
    <property type="project" value="UniProtKB-SubCell"/>
</dbReference>
<dbReference type="Gene3D" id="3.30.1330.40">
    <property type="entry name" value="RutC-like"/>
    <property type="match status" value="1"/>
</dbReference>
<dbReference type="SUPFAM" id="SSF55298">
    <property type="entry name" value="YjgF-like"/>
    <property type="match status" value="1"/>
</dbReference>
<sequence>MTTATRMLTLALMIFAGSGCAVAPPPTIPWSEIRFGVEADVPPFEYRNAQGDLVGLDIELGNALCAELQARCVWVDQPYATNIAALQAQRFDAIMPMTATPPRRQIVDFTDPLYALENRLVARVGSNLLPEPNSLRGKRVGVLTGTSRAAYAMARWAPQGVQVISFNLNTQLIKSFLAGELDATLQDSIEISEALLNTPQGTAFAFAGPAIQDELLGSGPAIATRKTDPELTAALNKALQRLKDNGKYAAITQPYLAPTSSQPAPAEMVFTPGGSGLPFSETVKAANTLYISGQLGSDKDGKLVPGGIRPETGQALRNMRDILNKQGVSMGEIAQCMVILADIKDFKAMNEVYVGYFPKDKLPTRTTFAAGKLLDDARIEIQCTAIKQPKPVAMK</sequence>
<dbReference type="Proteomes" id="UP000190965">
    <property type="component" value="Unassembled WGS sequence"/>
</dbReference>
<dbReference type="SUPFAM" id="SSF53850">
    <property type="entry name" value="Periplasmic binding protein-like II"/>
    <property type="match status" value="1"/>
</dbReference>
<evidence type="ECO:0000313" key="7">
    <source>
        <dbReference type="EMBL" id="OPA93949.1"/>
    </source>
</evidence>
<protein>
    <submittedName>
        <fullName evidence="7">Amino acid ABC transporter substrate-binding protein</fullName>
    </submittedName>
</protein>
<dbReference type="EMBL" id="MSDF01000018">
    <property type="protein sequence ID" value="OPA93949.1"/>
    <property type="molecule type" value="Genomic_DNA"/>
</dbReference>
<dbReference type="Pfam" id="PF00497">
    <property type="entry name" value="SBP_bac_3"/>
    <property type="match status" value="1"/>
</dbReference>
<evidence type="ECO:0000313" key="8">
    <source>
        <dbReference type="Proteomes" id="UP000190965"/>
    </source>
</evidence>
<feature type="chain" id="PRO_5012933456" evidence="5">
    <location>
        <begin position="24"/>
        <end position="395"/>
    </location>
</feature>